<dbReference type="Proteomes" id="UP000293852">
    <property type="component" value="Unassembled WGS sequence"/>
</dbReference>
<comment type="caution">
    <text evidence="1">The sequence shown here is derived from an EMBL/GenBank/DDBJ whole genome shotgun (WGS) entry which is preliminary data.</text>
</comment>
<dbReference type="EMBL" id="SGWX01000001">
    <property type="protein sequence ID" value="RZS61913.1"/>
    <property type="molecule type" value="Genomic_DNA"/>
</dbReference>
<dbReference type="AlphaFoldDB" id="A0A4Q7M4H7"/>
<sequence length="267" mass="26955">MGVLRLTATSGVVRSAAALVAAALSAGGAWFPRADWSWAARNDTDVVTAAAATVARDAVTDSRALAYRLEAGAAARAIAKSGADCDFCQSRAQTVAVVYVPHGAVTADNVAAAWAAGKGATASAVSVQVVVRRPGASADTSNHAVVARRACDGCAAQAIAVQIVVLNPYGRTISPRSRVLLQRLADVVSVPTSSARRLRPAGGAARAAPASAARTRALIDPEPHGVTSHDAPPARVTPDQQALDAVVAQLRVDFGPGSIAVDVASDG</sequence>
<protein>
    <submittedName>
        <fullName evidence="1">Uncharacterized protein</fullName>
    </submittedName>
</protein>
<dbReference type="RefSeq" id="WP_130414968.1">
    <property type="nucleotide sequence ID" value="NZ_SGWX01000001.1"/>
</dbReference>
<gene>
    <name evidence="1" type="ORF">EV386_2227</name>
</gene>
<proteinExistence type="predicted"/>
<name>A0A4Q7M4H7_9MICO</name>
<keyword evidence="2" id="KW-1185">Reference proteome</keyword>
<evidence type="ECO:0000313" key="2">
    <source>
        <dbReference type="Proteomes" id="UP000293852"/>
    </source>
</evidence>
<evidence type="ECO:0000313" key="1">
    <source>
        <dbReference type="EMBL" id="RZS61913.1"/>
    </source>
</evidence>
<organism evidence="1 2">
    <name type="scientific">Xylanimonas ulmi</name>
    <dbReference type="NCBI Taxonomy" id="228973"/>
    <lineage>
        <taxon>Bacteria</taxon>
        <taxon>Bacillati</taxon>
        <taxon>Actinomycetota</taxon>
        <taxon>Actinomycetes</taxon>
        <taxon>Micrococcales</taxon>
        <taxon>Promicromonosporaceae</taxon>
        <taxon>Xylanimonas</taxon>
    </lineage>
</organism>
<reference evidence="1 2" key="1">
    <citation type="submission" date="2019-02" db="EMBL/GenBank/DDBJ databases">
        <title>Sequencing the genomes of 1000 actinobacteria strains.</title>
        <authorList>
            <person name="Klenk H.-P."/>
        </authorList>
    </citation>
    <scope>NUCLEOTIDE SEQUENCE [LARGE SCALE GENOMIC DNA]</scope>
    <source>
        <strain evidence="1 2">DSM 16932</strain>
    </source>
</reference>
<accession>A0A4Q7M4H7</accession>